<evidence type="ECO:0000259" key="6">
    <source>
        <dbReference type="Pfam" id="PF14759"/>
    </source>
</evidence>
<dbReference type="SUPFAM" id="SSF51905">
    <property type="entry name" value="FAD/NAD(P)-binding domain"/>
    <property type="match status" value="1"/>
</dbReference>
<sequence>MRRSTVVDEFCRTSSPDVFAAGDVTRHLNPLLGRHIRVESWQVAENQPAKAALNMLGQRTAYAELPWLWSDQFGCNLQTLGIFDPQHRVVCRGDPEGEAFSLLGLDSDGRLRAAALVNGSRDM</sequence>
<evidence type="ECO:0000313" key="7">
    <source>
        <dbReference type="EMBL" id="MDT8843112.1"/>
    </source>
</evidence>
<evidence type="ECO:0000256" key="2">
    <source>
        <dbReference type="ARBA" id="ARBA00022630"/>
    </source>
</evidence>
<keyword evidence="4" id="KW-0560">Oxidoreductase</keyword>
<dbReference type="AlphaFoldDB" id="A0AAP5QJ03"/>
<comment type="cofactor">
    <cofactor evidence="1">
        <name>FAD</name>
        <dbReference type="ChEBI" id="CHEBI:57692"/>
    </cofactor>
</comment>
<organism evidence="7 8">
    <name type="scientific">Paraburkholderia fungorum</name>
    <dbReference type="NCBI Taxonomy" id="134537"/>
    <lineage>
        <taxon>Bacteria</taxon>
        <taxon>Pseudomonadati</taxon>
        <taxon>Pseudomonadota</taxon>
        <taxon>Betaproteobacteria</taxon>
        <taxon>Burkholderiales</taxon>
        <taxon>Burkholderiaceae</taxon>
        <taxon>Paraburkholderia</taxon>
    </lineage>
</organism>
<dbReference type="GO" id="GO:0005737">
    <property type="term" value="C:cytoplasm"/>
    <property type="evidence" value="ECO:0007669"/>
    <property type="project" value="TreeGrafter"/>
</dbReference>
<dbReference type="Proteomes" id="UP001246473">
    <property type="component" value="Unassembled WGS sequence"/>
</dbReference>
<proteinExistence type="predicted"/>
<evidence type="ECO:0000259" key="5">
    <source>
        <dbReference type="Pfam" id="PF07992"/>
    </source>
</evidence>
<dbReference type="Pfam" id="PF07992">
    <property type="entry name" value="Pyr_redox_2"/>
    <property type="match status" value="1"/>
</dbReference>
<dbReference type="Pfam" id="PF14759">
    <property type="entry name" value="Reductase_C"/>
    <property type="match status" value="1"/>
</dbReference>
<dbReference type="PANTHER" id="PTHR43557:SF2">
    <property type="entry name" value="RIESKE DOMAIN-CONTAINING PROTEIN-RELATED"/>
    <property type="match status" value="1"/>
</dbReference>
<dbReference type="InterPro" id="IPR028202">
    <property type="entry name" value="Reductase_C"/>
</dbReference>
<accession>A0AAP5QJ03</accession>
<keyword evidence="2" id="KW-0285">Flavoprotein</keyword>
<evidence type="ECO:0000256" key="3">
    <source>
        <dbReference type="ARBA" id="ARBA00022827"/>
    </source>
</evidence>
<dbReference type="SUPFAM" id="SSF55424">
    <property type="entry name" value="FAD/NAD-linked reductases, dimerisation (C-terminal) domain"/>
    <property type="match status" value="1"/>
</dbReference>
<dbReference type="Gene3D" id="3.30.390.30">
    <property type="match status" value="1"/>
</dbReference>
<feature type="domain" description="FAD/NAD(P)-binding" evidence="5">
    <location>
        <begin position="2"/>
        <end position="47"/>
    </location>
</feature>
<dbReference type="EMBL" id="JANSLM010000021">
    <property type="protein sequence ID" value="MDT8843112.1"/>
    <property type="molecule type" value="Genomic_DNA"/>
</dbReference>
<dbReference type="PANTHER" id="PTHR43557">
    <property type="entry name" value="APOPTOSIS-INDUCING FACTOR 1"/>
    <property type="match status" value="1"/>
</dbReference>
<dbReference type="InterPro" id="IPR050446">
    <property type="entry name" value="FAD-oxidoreductase/Apoptosis"/>
</dbReference>
<dbReference type="InterPro" id="IPR016156">
    <property type="entry name" value="FAD/NAD-linked_Rdtase_dimer_sf"/>
</dbReference>
<evidence type="ECO:0000256" key="4">
    <source>
        <dbReference type="ARBA" id="ARBA00023002"/>
    </source>
</evidence>
<dbReference type="InterPro" id="IPR023753">
    <property type="entry name" value="FAD/NAD-binding_dom"/>
</dbReference>
<keyword evidence="3" id="KW-0274">FAD</keyword>
<dbReference type="Gene3D" id="3.50.50.60">
    <property type="entry name" value="FAD/NAD(P)-binding domain"/>
    <property type="match status" value="1"/>
</dbReference>
<feature type="domain" description="Reductase C-terminal" evidence="6">
    <location>
        <begin position="67"/>
        <end position="123"/>
    </location>
</feature>
<reference evidence="7" key="1">
    <citation type="submission" date="2022-08" db="EMBL/GenBank/DDBJ databases">
        <authorList>
            <person name="Kim S.-J."/>
        </authorList>
    </citation>
    <scope>NUCLEOTIDE SEQUENCE</scope>
    <source>
        <strain evidence="7">KJ</strain>
    </source>
</reference>
<dbReference type="RefSeq" id="WP_315697505.1">
    <property type="nucleotide sequence ID" value="NZ_JANSLM010000021.1"/>
</dbReference>
<name>A0AAP5QJ03_9BURK</name>
<dbReference type="GO" id="GO:0016651">
    <property type="term" value="F:oxidoreductase activity, acting on NAD(P)H"/>
    <property type="evidence" value="ECO:0007669"/>
    <property type="project" value="TreeGrafter"/>
</dbReference>
<protein>
    <submittedName>
        <fullName evidence="7">FAD-dependent oxidoreductase</fullName>
    </submittedName>
</protein>
<comment type="caution">
    <text evidence="7">The sequence shown here is derived from an EMBL/GenBank/DDBJ whole genome shotgun (WGS) entry which is preliminary data.</text>
</comment>
<evidence type="ECO:0000256" key="1">
    <source>
        <dbReference type="ARBA" id="ARBA00001974"/>
    </source>
</evidence>
<evidence type="ECO:0000313" key="8">
    <source>
        <dbReference type="Proteomes" id="UP001246473"/>
    </source>
</evidence>
<gene>
    <name evidence="7" type="ORF">ParKJ_37375</name>
</gene>
<dbReference type="InterPro" id="IPR036188">
    <property type="entry name" value="FAD/NAD-bd_sf"/>
</dbReference>